<dbReference type="PROSITE" id="PS50949">
    <property type="entry name" value="HTH_GNTR"/>
    <property type="match status" value="1"/>
</dbReference>
<dbReference type="Gene3D" id="1.20.120.530">
    <property type="entry name" value="GntR ligand-binding domain-like"/>
    <property type="match status" value="1"/>
</dbReference>
<sequence>MTNLHTELVDMLGLRIVRGDYPPGTRIDVDSLEPEFGVSKTAMREALRVIREKGLIDSWPRRGTIVNDRKSWKLLDSDVIKWRRAARRDDDRLLAELSQLRDVIEPAAAKLAARFRKPEDLEALEKAFAEFEASGRDVERLAAADHDFHLSLLRATHNELMMRLDVVIVHALSARNRIQHHPGGHWLDPVPDHRSILDAIKKGDPEAAEAAMRYAIRESDVDLRSGEPEFESPLDFPGLDTDLHTR</sequence>
<evidence type="ECO:0000256" key="2">
    <source>
        <dbReference type="ARBA" id="ARBA00023125"/>
    </source>
</evidence>
<dbReference type="EMBL" id="CP101185">
    <property type="protein sequence ID" value="UYV97916.1"/>
    <property type="molecule type" value="Genomic_DNA"/>
</dbReference>
<feature type="domain" description="HTH gntR-type" evidence="5">
    <location>
        <begin position="2"/>
        <end position="69"/>
    </location>
</feature>
<accession>A0AAX3EIX8</accession>
<dbReference type="Pfam" id="PF00392">
    <property type="entry name" value="GntR"/>
    <property type="match status" value="1"/>
</dbReference>
<dbReference type="InterPro" id="IPR000524">
    <property type="entry name" value="Tscrpt_reg_HTH_GntR"/>
</dbReference>
<keyword evidence="7" id="KW-1185">Reference proteome</keyword>
<gene>
    <name evidence="6" type="ORF">NL394_01310</name>
</gene>
<name>A0AAX3EIX8_PAEUR</name>
<evidence type="ECO:0000313" key="7">
    <source>
        <dbReference type="Proteomes" id="UP001163293"/>
    </source>
</evidence>
<keyword evidence="3" id="KW-0804">Transcription</keyword>
<feature type="region of interest" description="Disordered" evidence="4">
    <location>
        <begin position="224"/>
        <end position="246"/>
    </location>
</feature>
<proteinExistence type="predicted"/>
<dbReference type="SMART" id="SM00895">
    <property type="entry name" value="FCD"/>
    <property type="match status" value="1"/>
</dbReference>
<dbReference type="InterPro" id="IPR008920">
    <property type="entry name" value="TF_FadR/GntR_C"/>
</dbReference>
<keyword evidence="1" id="KW-0805">Transcription regulation</keyword>
<dbReference type="SMART" id="SM00345">
    <property type="entry name" value="HTH_GNTR"/>
    <property type="match status" value="1"/>
</dbReference>
<dbReference type="GO" id="GO:0003700">
    <property type="term" value="F:DNA-binding transcription factor activity"/>
    <property type="evidence" value="ECO:0007669"/>
    <property type="project" value="InterPro"/>
</dbReference>
<dbReference type="Proteomes" id="UP001163293">
    <property type="component" value="Chromosome"/>
</dbReference>
<dbReference type="GeneID" id="79882604"/>
<dbReference type="SUPFAM" id="SSF46785">
    <property type="entry name" value="Winged helix' DNA-binding domain"/>
    <property type="match status" value="1"/>
</dbReference>
<keyword evidence="2" id="KW-0238">DNA-binding</keyword>
<dbReference type="PANTHER" id="PTHR43537:SF44">
    <property type="entry name" value="GNTR FAMILY REGULATORY PROTEIN"/>
    <property type="match status" value="1"/>
</dbReference>
<protein>
    <submittedName>
        <fullName evidence="6">FadR family transcriptional regulator</fullName>
    </submittedName>
</protein>
<dbReference type="InterPro" id="IPR036388">
    <property type="entry name" value="WH-like_DNA-bd_sf"/>
</dbReference>
<dbReference type="SUPFAM" id="SSF48008">
    <property type="entry name" value="GntR ligand-binding domain-like"/>
    <property type="match status" value="1"/>
</dbReference>
<evidence type="ECO:0000259" key="5">
    <source>
        <dbReference type="PROSITE" id="PS50949"/>
    </source>
</evidence>
<evidence type="ECO:0000256" key="3">
    <source>
        <dbReference type="ARBA" id="ARBA00023163"/>
    </source>
</evidence>
<dbReference type="Gene3D" id="1.10.10.10">
    <property type="entry name" value="Winged helix-like DNA-binding domain superfamily/Winged helix DNA-binding domain"/>
    <property type="match status" value="1"/>
</dbReference>
<dbReference type="AlphaFoldDB" id="A0AAX3EIX8"/>
<dbReference type="PANTHER" id="PTHR43537">
    <property type="entry name" value="TRANSCRIPTIONAL REGULATOR, GNTR FAMILY"/>
    <property type="match status" value="1"/>
</dbReference>
<organism evidence="6 7">
    <name type="scientific">Paenarthrobacter ureafaciens</name>
    <dbReference type="NCBI Taxonomy" id="37931"/>
    <lineage>
        <taxon>Bacteria</taxon>
        <taxon>Bacillati</taxon>
        <taxon>Actinomycetota</taxon>
        <taxon>Actinomycetes</taxon>
        <taxon>Micrococcales</taxon>
        <taxon>Micrococcaceae</taxon>
        <taxon>Paenarthrobacter</taxon>
    </lineage>
</organism>
<evidence type="ECO:0000256" key="4">
    <source>
        <dbReference type="SAM" id="MobiDB-lite"/>
    </source>
</evidence>
<dbReference type="GO" id="GO:0003677">
    <property type="term" value="F:DNA binding"/>
    <property type="evidence" value="ECO:0007669"/>
    <property type="project" value="UniProtKB-KW"/>
</dbReference>
<dbReference type="Pfam" id="PF07729">
    <property type="entry name" value="FCD"/>
    <property type="match status" value="1"/>
</dbReference>
<dbReference type="InterPro" id="IPR011711">
    <property type="entry name" value="GntR_C"/>
</dbReference>
<evidence type="ECO:0000256" key="1">
    <source>
        <dbReference type="ARBA" id="ARBA00023015"/>
    </source>
</evidence>
<dbReference type="RefSeq" id="WP_021471257.1">
    <property type="nucleotide sequence ID" value="NZ_BDMH01000025.1"/>
</dbReference>
<reference evidence="6" key="1">
    <citation type="submission" date="2022-07" db="EMBL/GenBank/DDBJ databases">
        <authorList>
            <person name="Wu T."/>
        </authorList>
    </citation>
    <scope>NUCLEOTIDE SEQUENCE</scope>
    <source>
        <strain evidence="6">SD-1</strain>
    </source>
</reference>
<dbReference type="InterPro" id="IPR036390">
    <property type="entry name" value="WH_DNA-bd_sf"/>
</dbReference>
<dbReference type="CDD" id="cd07377">
    <property type="entry name" value="WHTH_GntR"/>
    <property type="match status" value="1"/>
</dbReference>
<evidence type="ECO:0000313" key="6">
    <source>
        <dbReference type="EMBL" id="UYV97916.1"/>
    </source>
</evidence>